<comment type="caution">
    <text evidence="2">The sequence shown here is derived from an EMBL/GenBank/DDBJ whole genome shotgun (WGS) entry which is preliminary data.</text>
</comment>
<feature type="compositionally biased region" description="Basic and acidic residues" evidence="1">
    <location>
        <begin position="9"/>
        <end position="20"/>
    </location>
</feature>
<protein>
    <submittedName>
        <fullName evidence="2">Uncharacterized protein</fullName>
    </submittedName>
</protein>
<evidence type="ECO:0000313" key="3">
    <source>
        <dbReference type="Proteomes" id="UP001150925"/>
    </source>
</evidence>
<dbReference type="AlphaFoldDB" id="A0A9W8AWQ6"/>
<feature type="region of interest" description="Disordered" evidence="1">
    <location>
        <begin position="1"/>
        <end position="73"/>
    </location>
</feature>
<dbReference type="Proteomes" id="UP001150925">
    <property type="component" value="Unassembled WGS sequence"/>
</dbReference>
<proteinExistence type="predicted"/>
<evidence type="ECO:0000313" key="2">
    <source>
        <dbReference type="EMBL" id="KAJ1969474.1"/>
    </source>
</evidence>
<accession>A0A9W8AWQ6</accession>
<evidence type="ECO:0000256" key="1">
    <source>
        <dbReference type="SAM" id="MobiDB-lite"/>
    </source>
</evidence>
<keyword evidence="3" id="KW-1185">Reference proteome</keyword>
<sequence length="377" mass="43236">MSSGNVNPHTRDTVPTRDEGGSPYQRRNLLVETSNPRRGRRSRRGRGRGSRRRTSSRARPASAPGRNHDQELTFPSASRWEQRHSEALHAEHALNCPIGEIVPLQYCSEELAECIRPFQAMSREDVNTCNYDRMETAFNEISSGNNRLWNATMRGGIYACMSVIENLIQRFAGYGSHDSDSNDEVDGHDESFPQSLAEELCSTALSKIAQFDFRHYPSWNFRAFKTSVDVSPNGTSCGVWTDGIIRYVLNRRHYIPYVWIEVKQLHQAPQTSEEPETAAYLSTLPQKTAEAIAMAKYGHREVFGIEFSHRFVAFWHVVVPDDYLELIKNPQEIPPHVRFVMKRSRVFDLALPDDRFEFFRAFLALMLYLDEQARSNA</sequence>
<organism evidence="2 3">
    <name type="scientific">Dispira parvispora</name>
    <dbReference type="NCBI Taxonomy" id="1520584"/>
    <lineage>
        <taxon>Eukaryota</taxon>
        <taxon>Fungi</taxon>
        <taxon>Fungi incertae sedis</taxon>
        <taxon>Zoopagomycota</taxon>
        <taxon>Kickxellomycotina</taxon>
        <taxon>Dimargaritomycetes</taxon>
        <taxon>Dimargaritales</taxon>
        <taxon>Dimargaritaceae</taxon>
        <taxon>Dispira</taxon>
    </lineage>
</organism>
<dbReference type="OrthoDB" id="5659958at2759"/>
<dbReference type="EMBL" id="JANBPY010000055">
    <property type="protein sequence ID" value="KAJ1969474.1"/>
    <property type="molecule type" value="Genomic_DNA"/>
</dbReference>
<feature type="compositionally biased region" description="Basic residues" evidence="1">
    <location>
        <begin position="37"/>
        <end position="56"/>
    </location>
</feature>
<reference evidence="2" key="1">
    <citation type="submission" date="2022-07" db="EMBL/GenBank/DDBJ databases">
        <title>Phylogenomic reconstructions and comparative analyses of Kickxellomycotina fungi.</title>
        <authorList>
            <person name="Reynolds N.K."/>
            <person name="Stajich J.E."/>
            <person name="Barry K."/>
            <person name="Grigoriev I.V."/>
            <person name="Crous P."/>
            <person name="Smith M.E."/>
        </authorList>
    </citation>
    <scope>NUCLEOTIDE SEQUENCE</scope>
    <source>
        <strain evidence="2">RSA 1196</strain>
    </source>
</reference>
<gene>
    <name evidence="2" type="ORF">IWQ62_000601</name>
</gene>
<name>A0A9W8AWQ6_9FUNG</name>